<keyword evidence="4" id="KW-1185">Reference proteome</keyword>
<reference evidence="3" key="1">
    <citation type="journal article" date="2020" name="Stud. Mycol.">
        <title>101 Dothideomycetes genomes: a test case for predicting lifestyles and emergence of pathogens.</title>
        <authorList>
            <person name="Haridas S."/>
            <person name="Albert R."/>
            <person name="Binder M."/>
            <person name="Bloem J."/>
            <person name="Labutti K."/>
            <person name="Salamov A."/>
            <person name="Andreopoulos B."/>
            <person name="Baker S."/>
            <person name="Barry K."/>
            <person name="Bills G."/>
            <person name="Bluhm B."/>
            <person name="Cannon C."/>
            <person name="Castanera R."/>
            <person name="Culley D."/>
            <person name="Daum C."/>
            <person name="Ezra D."/>
            <person name="Gonzalez J."/>
            <person name="Henrissat B."/>
            <person name="Kuo A."/>
            <person name="Liang C."/>
            <person name="Lipzen A."/>
            <person name="Lutzoni F."/>
            <person name="Magnuson J."/>
            <person name="Mondo S."/>
            <person name="Nolan M."/>
            <person name="Ohm R."/>
            <person name="Pangilinan J."/>
            <person name="Park H.-J."/>
            <person name="Ramirez L."/>
            <person name="Alfaro M."/>
            <person name="Sun H."/>
            <person name="Tritt A."/>
            <person name="Yoshinaga Y."/>
            <person name="Zwiers L.-H."/>
            <person name="Turgeon B."/>
            <person name="Goodwin S."/>
            <person name="Spatafora J."/>
            <person name="Crous P."/>
            <person name="Grigoriev I."/>
        </authorList>
    </citation>
    <scope>NUCLEOTIDE SEQUENCE</scope>
    <source>
        <strain evidence="3">CBS 675.92</strain>
    </source>
</reference>
<gene>
    <name evidence="3" type="ORF">CC80DRAFT_166509</name>
</gene>
<evidence type="ECO:0000313" key="3">
    <source>
        <dbReference type="EMBL" id="KAF1953131.1"/>
    </source>
</evidence>
<organism evidence="3 4">
    <name type="scientific">Byssothecium circinans</name>
    <dbReference type="NCBI Taxonomy" id="147558"/>
    <lineage>
        <taxon>Eukaryota</taxon>
        <taxon>Fungi</taxon>
        <taxon>Dikarya</taxon>
        <taxon>Ascomycota</taxon>
        <taxon>Pezizomycotina</taxon>
        <taxon>Dothideomycetes</taxon>
        <taxon>Pleosporomycetidae</taxon>
        <taxon>Pleosporales</taxon>
        <taxon>Massarineae</taxon>
        <taxon>Massarinaceae</taxon>
        <taxon>Byssothecium</taxon>
    </lineage>
</organism>
<dbReference type="InterPro" id="IPR006600">
    <property type="entry name" value="HTH_CenpB_DNA-bd_dom"/>
</dbReference>
<evidence type="ECO:0000256" key="1">
    <source>
        <dbReference type="ARBA" id="ARBA00023125"/>
    </source>
</evidence>
<dbReference type="EMBL" id="ML977006">
    <property type="protein sequence ID" value="KAF1953131.1"/>
    <property type="molecule type" value="Genomic_DNA"/>
</dbReference>
<dbReference type="Proteomes" id="UP000800035">
    <property type="component" value="Unassembled WGS sequence"/>
</dbReference>
<evidence type="ECO:0000259" key="2">
    <source>
        <dbReference type="PROSITE" id="PS51253"/>
    </source>
</evidence>
<protein>
    <recommendedName>
        <fullName evidence="2">HTH CENPB-type domain-containing protein</fullName>
    </recommendedName>
</protein>
<dbReference type="OrthoDB" id="3942738at2759"/>
<feature type="domain" description="HTH CENPB-type" evidence="2">
    <location>
        <begin position="49"/>
        <end position="102"/>
    </location>
</feature>
<dbReference type="PROSITE" id="PS51253">
    <property type="entry name" value="HTH_CENPB"/>
    <property type="match status" value="1"/>
</dbReference>
<sequence>MDPINAAIEEINSLESGETFSYKEITKKHGVVRSTLTRRHQAITVPHTLKIANQQKITPQQEIELVSYIEGLSARRLPPTREMVQNFASTIAKQPVSRYWVT</sequence>
<accession>A0A6A5TKF9</accession>
<dbReference type="Pfam" id="PF03221">
    <property type="entry name" value="HTH_Tnp_Tc5"/>
    <property type="match status" value="1"/>
</dbReference>
<dbReference type="GO" id="GO:0003677">
    <property type="term" value="F:DNA binding"/>
    <property type="evidence" value="ECO:0007669"/>
    <property type="project" value="UniProtKB-KW"/>
</dbReference>
<keyword evidence="1" id="KW-0238">DNA-binding</keyword>
<dbReference type="AlphaFoldDB" id="A0A6A5TKF9"/>
<name>A0A6A5TKF9_9PLEO</name>
<proteinExistence type="predicted"/>
<evidence type="ECO:0000313" key="4">
    <source>
        <dbReference type="Proteomes" id="UP000800035"/>
    </source>
</evidence>